<dbReference type="EMBL" id="JACDUU010000005">
    <property type="protein sequence ID" value="MBA2872128.1"/>
    <property type="molecule type" value="Genomic_DNA"/>
</dbReference>
<organism evidence="2 3">
    <name type="scientific">[Anoxybacillus] calidus</name>
    <dbReference type="NCBI Taxonomy" id="575178"/>
    <lineage>
        <taxon>Bacteria</taxon>
        <taxon>Bacillati</taxon>
        <taxon>Bacillota</taxon>
        <taxon>Bacilli</taxon>
        <taxon>Bacillales</taxon>
        <taxon>Anoxybacillaceae</taxon>
        <taxon>Paranoxybacillus</taxon>
    </lineage>
</organism>
<feature type="transmembrane region" description="Helical" evidence="1">
    <location>
        <begin position="5"/>
        <end position="22"/>
    </location>
</feature>
<feature type="transmembrane region" description="Helical" evidence="1">
    <location>
        <begin position="28"/>
        <end position="48"/>
    </location>
</feature>
<evidence type="ECO:0000256" key="1">
    <source>
        <dbReference type="SAM" id="Phobius"/>
    </source>
</evidence>
<keyword evidence="1" id="KW-1133">Transmembrane helix</keyword>
<dbReference type="RefSeq" id="WP_181537925.1">
    <property type="nucleotide sequence ID" value="NZ_JACDUU010000005.1"/>
</dbReference>
<evidence type="ECO:0000313" key="2">
    <source>
        <dbReference type="EMBL" id="MBA2872128.1"/>
    </source>
</evidence>
<accession>A0A7V9Z1D4</accession>
<name>A0A7V9Z1D4_9BACL</name>
<gene>
    <name evidence="2" type="ORF">HNQ85_002418</name>
</gene>
<dbReference type="Proteomes" id="UP000580891">
    <property type="component" value="Unassembled WGS sequence"/>
</dbReference>
<evidence type="ECO:0000313" key="3">
    <source>
        <dbReference type="Proteomes" id="UP000580891"/>
    </source>
</evidence>
<comment type="caution">
    <text evidence="2">The sequence shown here is derived from an EMBL/GenBank/DDBJ whole genome shotgun (WGS) entry which is preliminary data.</text>
</comment>
<dbReference type="AlphaFoldDB" id="A0A7V9Z1D4"/>
<reference evidence="2 3" key="1">
    <citation type="submission" date="2020-07" db="EMBL/GenBank/DDBJ databases">
        <title>Genomic Encyclopedia of Type Strains, Phase IV (KMG-IV): sequencing the most valuable type-strain genomes for metagenomic binning, comparative biology and taxonomic classification.</title>
        <authorList>
            <person name="Goeker M."/>
        </authorList>
    </citation>
    <scope>NUCLEOTIDE SEQUENCE [LARGE SCALE GENOMIC DNA]</scope>
    <source>
        <strain evidence="2 3">DSM 25220</strain>
    </source>
</reference>
<keyword evidence="1" id="KW-0812">Transmembrane</keyword>
<keyword evidence="3" id="KW-1185">Reference proteome</keyword>
<sequence length="61" mass="7191">MKKFTLFFGIVMTIVSLFFYLLGLMNLVPLFITAPLLFLSILFTLWILNNRNRFNGFKQRG</sequence>
<keyword evidence="1" id="KW-0472">Membrane</keyword>
<proteinExistence type="predicted"/>
<protein>
    <submittedName>
        <fullName evidence="2">Putative membrane protein</fullName>
    </submittedName>
</protein>